<dbReference type="Proteomes" id="UP000180253">
    <property type="component" value="Unassembled WGS sequence"/>
</dbReference>
<gene>
    <name evidence="1" type="ORF">BIW53_16050</name>
</gene>
<accession>A0A1S1N559</accession>
<dbReference type="AlphaFoldDB" id="A0A1S1N559"/>
<comment type="caution">
    <text evidence="1">The sequence shown here is derived from an EMBL/GenBank/DDBJ whole genome shotgun (WGS) entry which is preliminary data.</text>
</comment>
<keyword evidence="2" id="KW-1185">Reference proteome</keyword>
<organism evidence="1 2">
    <name type="scientific">Pseudoalteromonas byunsanensis</name>
    <dbReference type="NCBI Taxonomy" id="327939"/>
    <lineage>
        <taxon>Bacteria</taxon>
        <taxon>Pseudomonadati</taxon>
        <taxon>Pseudomonadota</taxon>
        <taxon>Gammaproteobacteria</taxon>
        <taxon>Alteromonadales</taxon>
        <taxon>Pseudoalteromonadaceae</taxon>
        <taxon>Pseudoalteromonas</taxon>
    </lineage>
</organism>
<proteinExistence type="predicted"/>
<sequence>MTSPAIGLSLFDAFREPIEHSQILTSLSTQWENVSTRITANNTDFVDFVMMATRNHGHDNDRYFDALFLLLNAQ</sequence>
<protein>
    <submittedName>
        <fullName evidence="1">Uncharacterized protein</fullName>
    </submittedName>
</protein>
<dbReference type="STRING" id="327939.BIW53_16050"/>
<dbReference type="EMBL" id="MNAN01000034">
    <property type="protein sequence ID" value="OHU94571.1"/>
    <property type="molecule type" value="Genomic_DNA"/>
</dbReference>
<dbReference type="OrthoDB" id="9809781at2"/>
<dbReference type="RefSeq" id="WP_070993039.1">
    <property type="nucleotide sequence ID" value="NZ_CBCSHD010000010.1"/>
</dbReference>
<name>A0A1S1N559_9GAMM</name>
<evidence type="ECO:0000313" key="2">
    <source>
        <dbReference type="Proteomes" id="UP000180253"/>
    </source>
</evidence>
<reference evidence="1 2" key="1">
    <citation type="submission" date="2016-10" db="EMBL/GenBank/DDBJ databases">
        <title>Pseudoalteromonas amylolytica sp. nov., isolated from the surface seawater.</title>
        <authorList>
            <person name="Wu Y.-H."/>
            <person name="Cheng H."/>
            <person name="Jin X.-B."/>
            <person name="Wang C.-S."/>
            <person name="Xu X.-W."/>
        </authorList>
    </citation>
    <scope>NUCLEOTIDE SEQUENCE [LARGE SCALE GENOMIC DNA]</scope>
    <source>
        <strain evidence="1 2">JCM 12483</strain>
    </source>
</reference>
<evidence type="ECO:0000313" key="1">
    <source>
        <dbReference type="EMBL" id="OHU94571.1"/>
    </source>
</evidence>